<dbReference type="PRINTS" id="PR00969">
    <property type="entry name" value="CHAPERONPILI"/>
</dbReference>
<dbReference type="InterPro" id="IPR016148">
    <property type="entry name" value="Pili_assmbl_chaperone_C"/>
</dbReference>
<keyword evidence="4" id="KW-0574">Periplasm</keyword>
<comment type="caution">
    <text evidence="8">The sequence shown here is derived from an EMBL/GenBank/DDBJ whole genome shotgun (WGS) entry which is preliminary data.</text>
</comment>
<gene>
    <name evidence="8" type="ORF">OS133_09085</name>
    <name evidence="9" type="ORF">OS134_06625</name>
</gene>
<evidence type="ECO:0000313" key="10">
    <source>
        <dbReference type="Proteomes" id="UP001259340"/>
    </source>
</evidence>
<dbReference type="Pfam" id="PF00345">
    <property type="entry name" value="PapD_N"/>
    <property type="match status" value="1"/>
</dbReference>
<dbReference type="Pfam" id="PF02753">
    <property type="entry name" value="PapD_C"/>
    <property type="match status" value="1"/>
</dbReference>
<dbReference type="AlphaFoldDB" id="A0AAW8NPL8"/>
<dbReference type="PROSITE" id="PS51257">
    <property type="entry name" value="PROKAR_LIPOPROTEIN"/>
    <property type="match status" value="1"/>
</dbReference>
<comment type="similarity">
    <text evidence="2">Belongs to the periplasmic pilus chaperone family.</text>
</comment>
<reference evidence="8" key="2">
    <citation type="submission" date="2022-11" db="EMBL/GenBank/DDBJ databases">
        <title>Prophages regulate Shewanella fidelis motility and biofilm formation: implications for gut colonization dynamics in Ciona robusta.</title>
        <authorList>
            <person name="Natarajan O."/>
            <person name="Gibboney S.L."/>
            <person name="Young M.N."/>
            <person name="Lim S.J."/>
            <person name="Pluta N."/>
            <person name="Atkinson C.G.F."/>
            <person name="Leigh B.A."/>
            <person name="Liberti A."/>
            <person name="Kees E."/>
            <person name="Breitbart M."/>
            <person name="Gralnick J."/>
            <person name="Dishaw L.J."/>
        </authorList>
    </citation>
    <scope>NUCLEOTIDE SEQUENCE</scope>
    <source>
        <strain evidence="8">3313</strain>
    </source>
</reference>
<dbReference type="InterPro" id="IPR016147">
    <property type="entry name" value="Pili_assmbl_chaperone_N"/>
</dbReference>
<accession>A0AAW8NPL8</accession>
<keyword evidence="5" id="KW-0143">Chaperone</keyword>
<reference evidence="9 11" key="1">
    <citation type="journal article" date="2022" name="bioRxiv">
        <title>Prophages regulate Shewanella fidelis 3313 motility and biofilm formation: implications for gut colonization dynamics in Ciona robusta.</title>
        <authorList>
            <person name="Natarajan O."/>
            <person name="Gibboney S.L."/>
            <person name="Young M.N."/>
            <person name="Lim S.J."/>
            <person name="Pluta N."/>
            <person name="Atkinson C.G."/>
            <person name="Leigh B.A."/>
            <person name="Liberti A."/>
            <person name="Kees E.D."/>
            <person name="Breitbart M."/>
            <person name="Gralnick J.A."/>
            <person name="Dishaw L.J."/>
        </authorList>
    </citation>
    <scope>NUCLEOTIDE SEQUENCE [LARGE SCALE GENOMIC DNA]</scope>
    <source>
        <strain evidence="9 11">JG4066</strain>
    </source>
</reference>
<dbReference type="EMBL" id="JAPMLE010000001">
    <property type="protein sequence ID" value="MDR8523824.1"/>
    <property type="molecule type" value="Genomic_DNA"/>
</dbReference>
<dbReference type="SUPFAM" id="SSF49584">
    <property type="entry name" value="Periplasmic chaperone C-domain"/>
    <property type="match status" value="1"/>
</dbReference>
<dbReference type="InterPro" id="IPR013783">
    <property type="entry name" value="Ig-like_fold"/>
</dbReference>
<keyword evidence="11" id="KW-1185">Reference proteome</keyword>
<evidence type="ECO:0000313" key="11">
    <source>
        <dbReference type="Proteomes" id="UP001271263"/>
    </source>
</evidence>
<evidence type="ECO:0000256" key="1">
    <source>
        <dbReference type="ARBA" id="ARBA00004418"/>
    </source>
</evidence>
<evidence type="ECO:0000256" key="5">
    <source>
        <dbReference type="ARBA" id="ARBA00023186"/>
    </source>
</evidence>
<dbReference type="SUPFAM" id="SSF49354">
    <property type="entry name" value="PapD-like"/>
    <property type="match status" value="1"/>
</dbReference>
<evidence type="ECO:0000259" key="7">
    <source>
        <dbReference type="Pfam" id="PF02753"/>
    </source>
</evidence>
<evidence type="ECO:0000256" key="4">
    <source>
        <dbReference type="ARBA" id="ARBA00022764"/>
    </source>
</evidence>
<evidence type="ECO:0000313" key="8">
    <source>
        <dbReference type="EMBL" id="MDR8523824.1"/>
    </source>
</evidence>
<organism evidence="8 10">
    <name type="scientific">Shewanella fidelis</name>
    <dbReference type="NCBI Taxonomy" id="173509"/>
    <lineage>
        <taxon>Bacteria</taxon>
        <taxon>Pseudomonadati</taxon>
        <taxon>Pseudomonadota</taxon>
        <taxon>Gammaproteobacteria</taxon>
        <taxon>Alteromonadales</taxon>
        <taxon>Shewanellaceae</taxon>
        <taxon>Shewanella</taxon>
    </lineage>
</organism>
<dbReference type="PANTHER" id="PTHR30251:SF7">
    <property type="entry name" value="FIMBRIAE CHAPARONE"/>
    <property type="match status" value="1"/>
</dbReference>
<dbReference type="InterPro" id="IPR001829">
    <property type="entry name" value="Pili_assmbl_chaperone_bac"/>
</dbReference>
<sequence>MSKLSLFAAKLGGQQYGYIVLILVLLSACFPQPLLAGVGLDKSRFVYIVGTKNAQFRLVNHNAYPVIVSLWLDSGDMSATPESTTAPLIVSPPIMQLNAKEVTTAKLIDAGITERLPDDRESLLWLNVLEQPPLEKQTSAEQVMAIAMQVQYKVFVRPTSIKPNNDAAFKQITFLLVTRKQAAPILQLHNPTAYHLSLKQLQLLGSCGQKIVINNVLKPYSEKAISLDADIQASCVETVEYRVINDEGKTIVMNAPVNIGTVVISEQGG</sequence>
<comment type="subcellular location">
    <subcellularLocation>
        <location evidence="1">Periplasm</location>
    </subcellularLocation>
</comment>
<protein>
    <submittedName>
        <fullName evidence="8">Molecular chaperone</fullName>
    </submittedName>
</protein>
<evidence type="ECO:0000256" key="3">
    <source>
        <dbReference type="ARBA" id="ARBA00022729"/>
    </source>
</evidence>
<dbReference type="GO" id="GO:0030288">
    <property type="term" value="C:outer membrane-bounded periplasmic space"/>
    <property type="evidence" value="ECO:0007669"/>
    <property type="project" value="InterPro"/>
</dbReference>
<feature type="domain" description="Pili assembly chaperone C-terminal" evidence="7">
    <location>
        <begin position="189"/>
        <end position="249"/>
    </location>
</feature>
<evidence type="ECO:0000313" key="9">
    <source>
        <dbReference type="EMBL" id="MDW4823740.1"/>
    </source>
</evidence>
<dbReference type="RefSeq" id="WP_310654666.1">
    <property type="nucleotide sequence ID" value="NZ_JAPMLA010000001.1"/>
</dbReference>
<dbReference type="Proteomes" id="UP001271263">
    <property type="component" value="Unassembled WGS sequence"/>
</dbReference>
<evidence type="ECO:0000256" key="2">
    <source>
        <dbReference type="ARBA" id="ARBA00007399"/>
    </source>
</evidence>
<proteinExistence type="inferred from homology"/>
<evidence type="ECO:0000259" key="6">
    <source>
        <dbReference type="Pfam" id="PF00345"/>
    </source>
</evidence>
<dbReference type="GO" id="GO:0071555">
    <property type="term" value="P:cell wall organization"/>
    <property type="evidence" value="ECO:0007669"/>
    <property type="project" value="InterPro"/>
</dbReference>
<dbReference type="InterPro" id="IPR050643">
    <property type="entry name" value="Periplasmic_pilus_chap"/>
</dbReference>
<dbReference type="InterPro" id="IPR036316">
    <property type="entry name" value="Pili_assmbl_chap_C_dom_sf"/>
</dbReference>
<dbReference type="Gene3D" id="2.60.40.10">
    <property type="entry name" value="Immunoglobulins"/>
    <property type="match status" value="2"/>
</dbReference>
<feature type="domain" description="Pili assembly chaperone N-terminal" evidence="6">
    <location>
        <begin position="37"/>
        <end position="161"/>
    </location>
</feature>
<name>A0AAW8NPL8_9GAMM</name>
<keyword evidence="3" id="KW-0732">Signal</keyword>
<dbReference type="EMBL" id="JAPMLD010000002">
    <property type="protein sequence ID" value="MDW4823740.1"/>
    <property type="molecule type" value="Genomic_DNA"/>
</dbReference>
<dbReference type="PANTHER" id="PTHR30251">
    <property type="entry name" value="PILUS ASSEMBLY CHAPERONE"/>
    <property type="match status" value="1"/>
</dbReference>
<dbReference type="InterPro" id="IPR008962">
    <property type="entry name" value="PapD-like_sf"/>
</dbReference>
<dbReference type="Proteomes" id="UP001259340">
    <property type="component" value="Unassembled WGS sequence"/>
</dbReference>